<evidence type="ECO:0000313" key="3">
    <source>
        <dbReference type="RefSeq" id="XP_056690576.1"/>
    </source>
</evidence>
<organism evidence="2 3">
    <name type="scientific">Spinacia oleracea</name>
    <name type="common">Spinach</name>
    <dbReference type="NCBI Taxonomy" id="3562"/>
    <lineage>
        <taxon>Eukaryota</taxon>
        <taxon>Viridiplantae</taxon>
        <taxon>Streptophyta</taxon>
        <taxon>Embryophyta</taxon>
        <taxon>Tracheophyta</taxon>
        <taxon>Spermatophyta</taxon>
        <taxon>Magnoliopsida</taxon>
        <taxon>eudicotyledons</taxon>
        <taxon>Gunneridae</taxon>
        <taxon>Pentapetalae</taxon>
        <taxon>Caryophyllales</taxon>
        <taxon>Chenopodiaceae</taxon>
        <taxon>Chenopodioideae</taxon>
        <taxon>Anserineae</taxon>
        <taxon>Spinacia</taxon>
    </lineage>
</organism>
<feature type="compositionally biased region" description="Basic residues" evidence="1">
    <location>
        <begin position="46"/>
        <end position="56"/>
    </location>
</feature>
<name>A0ABM3R4P2_SPIOL</name>
<evidence type="ECO:0000313" key="2">
    <source>
        <dbReference type="Proteomes" id="UP000813463"/>
    </source>
</evidence>
<gene>
    <name evidence="3" type="primary">LOC110777870</name>
</gene>
<accession>A0ABM3R4P2</accession>
<reference evidence="3" key="2">
    <citation type="submission" date="2025-08" db="UniProtKB">
        <authorList>
            <consortium name="RefSeq"/>
        </authorList>
    </citation>
    <scope>IDENTIFICATION</scope>
    <source>
        <tissue evidence="3">Leaf</tissue>
    </source>
</reference>
<feature type="region of interest" description="Disordered" evidence="1">
    <location>
        <begin position="1"/>
        <end position="65"/>
    </location>
</feature>
<keyword evidence="2" id="KW-1185">Reference proteome</keyword>
<reference evidence="2" key="1">
    <citation type="journal article" date="2021" name="Nat. Commun.">
        <title>Genomic analyses provide insights into spinach domestication and the genetic basis of agronomic traits.</title>
        <authorList>
            <person name="Cai X."/>
            <person name="Sun X."/>
            <person name="Xu C."/>
            <person name="Sun H."/>
            <person name="Wang X."/>
            <person name="Ge C."/>
            <person name="Zhang Z."/>
            <person name="Wang Q."/>
            <person name="Fei Z."/>
            <person name="Jiao C."/>
            <person name="Wang Q."/>
        </authorList>
    </citation>
    <scope>NUCLEOTIDE SEQUENCE [LARGE SCALE GENOMIC DNA]</scope>
    <source>
        <strain evidence="2">cv. Varoflay</strain>
    </source>
</reference>
<dbReference type="GeneID" id="110777870"/>
<proteinExistence type="predicted"/>
<feature type="compositionally biased region" description="Acidic residues" evidence="1">
    <location>
        <begin position="15"/>
        <end position="29"/>
    </location>
</feature>
<protein>
    <submittedName>
        <fullName evidence="3">Uncharacterized protein isoform X2</fullName>
    </submittedName>
</protein>
<sequence>MAKGPSYLTNVDDLTLNEEEGSGDNELDNDIVLPPSTENQSPPRSVMRKVSRTTTKRKTDESIDSNELKRKNTSFDAIIKLLADPASSSVVSSGVGPYVATSRAERVSAALTSMGVCEKRGDEYYVATVRYLRLEDHAENFLTLKNDNQRWVYLRELDVAPIHPTVAPIVDLDVDHVDD</sequence>
<dbReference type="Proteomes" id="UP000813463">
    <property type="component" value="Chromosome 1"/>
</dbReference>
<evidence type="ECO:0000256" key="1">
    <source>
        <dbReference type="SAM" id="MobiDB-lite"/>
    </source>
</evidence>
<dbReference type="RefSeq" id="XP_056690576.1">
    <property type="nucleotide sequence ID" value="XM_056834598.1"/>
</dbReference>